<dbReference type="Pfam" id="PF12833">
    <property type="entry name" value="HTH_18"/>
    <property type="match status" value="1"/>
</dbReference>
<dbReference type="InterPro" id="IPR018060">
    <property type="entry name" value="HTH_AraC"/>
</dbReference>
<dbReference type="OrthoDB" id="2559672at2"/>
<keyword evidence="2 5" id="KW-0238">DNA-binding</keyword>
<dbReference type="InterPro" id="IPR046532">
    <property type="entry name" value="DUF6597"/>
</dbReference>
<feature type="domain" description="HTH araC/xylS-type" evidence="4">
    <location>
        <begin position="163"/>
        <end position="264"/>
    </location>
</feature>
<evidence type="ECO:0000259" key="4">
    <source>
        <dbReference type="PROSITE" id="PS01124"/>
    </source>
</evidence>
<evidence type="ECO:0000256" key="3">
    <source>
        <dbReference type="ARBA" id="ARBA00023163"/>
    </source>
</evidence>
<dbReference type="GO" id="GO:0043565">
    <property type="term" value="F:sequence-specific DNA binding"/>
    <property type="evidence" value="ECO:0007669"/>
    <property type="project" value="InterPro"/>
</dbReference>
<keyword evidence="1" id="KW-0805">Transcription regulation</keyword>
<dbReference type="PANTHER" id="PTHR46796">
    <property type="entry name" value="HTH-TYPE TRANSCRIPTIONAL ACTIVATOR RHAS-RELATED"/>
    <property type="match status" value="1"/>
</dbReference>
<dbReference type="Gene3D" id="1.10.10.60">
    <property type="entry name" value="Homeodomain-like"/>
    <property type="match status" value="1"/>
</dbReference>
<dbReference type="Proteomes" id="UP000236754">
    <property type="component" value="Unassembled WGS sequence"/>
</dbReference>
<evidence type="ECO:0000256" key="2">
    <source>
        <dbReference type="ARBA" id="ARBA00023125"/>
    </source>
</evidence>
<dbReference type="SUPFAM" id="SSF46689">
    <property type="entry name" value="Homeodomain-like"/>
    <property type="match status" value="1"/>
</dbReference>
<sequence length="264" mass="28956">MSGHGMRRGVLRPQEAARHLELRVHPPADALAGYVEYYWNPRWDLRGRPDHVQDVLAHPNVHLVLEESGALVYGVQRAVYRRVLSGRGQAFGVRFRAGAFRPFAGGPVAELVDRAVPAAEYFGAGVTALRREVLARDDLEAMAAAVDRFLLGVLPAEPDPRVAEVGALVDRLTAGPGTPRVDALARELGMPVRRLQRLFAEYVGASPKWVLRRARLHEAAARADEGTRPDWPRLAAELGYADQSHFIRDFTAATGVPPTHYAAG</sequence>
<evidence type="ECO:0000256" key="1">
    <source>
        <dbReference type="ARBA" id="ARBA00023015"/>
    </source>
</evidence>
<dbReference type="GO" id="GO:0003700">
    <property type="term" value="F:DNA-binding transcription factor activity"/>
    <property type="evidence" value="ECO:0007669"/>
    <property type="project" value="InterPro"/>
</dbReference>
<keyword evidence="3" id="KW-0804">Transcription</keyword>
<dbReference type="SMART" id="SM00342">
    <property type="entry name" value="HTH_ARAC"/>
    <property type="match status" value="1"/>
</dbReference>
<dbReference type="PROSITE" id="PS01124">
    <property type="entry name" value="HTH_ARAC_FAMILY_2"/>
    <property type="match status" value="1"/>
</dbReference>
<dbReference type="RefSeq" id="WP_103886440.1">
    <property type="nucleotide sequence ID" value="NZ_FNVU01000006.1"/>
</dbReference>
<dbReference type="PANTHER" id="PTHR46796:SF15">
    <property type="entry name" value="BLL1074 PROTEIN"/>
    <property type="match status" value="1"/>
</dbReference>
<protein>
    <submittedName>
        <fullName evidence="5">AraC-type DNA-binding protein</fullName>
    </submittedName>
</protein>
<dbReference type="InterPro" id="IPR009057">
    <property type="entry name" value="Homeodomain-like_sf"/>
</dbReference>
<dbReference type="Pfam" id="PF20240">
    <property type="entry name" value="DUF6597"/>
    <property type="match status" value="1"/>
</dbReference>
<evidence type="ECO:0000313" key="6">
    <source>
        <dbReference type="Proteomes" id="UP000236754"/>
    </source>
</evidence>
<reference evidence="5 6" key="1">
    <citation type="submission" date="2016-10" db="EMBL/GenBank/DDBJ databases">
        <authorList>
            <person name="de Groot N.N."/>
        </authorList>
    </citation>
    <scope>NUCLEOTIDE SEQUENCE [LARGE SCALE GENOMIC DNA]</scope>
    <source>
        <strain evidence="5 6">CGMCC 4.2023</strain>
    </source>
</reference>
<accession>A0A1H6B2E4</accession>
<proteinExistence type="predicted"/>
<name>A0A1H6B2E4_9ACTN</name>
<keyword evidence="6" id="KW-1185">Reference proteome</keyword>
<organism evidence="5 6">
    <name type="scientific">Actinacidiphila yanglinensis</name>
    <dbReference type="NCBI Taxonomy" id="310779"/>
    <lineage>
        <taxon>Bacteria</taxon>
        <taxon>Bacillati</taxon>
        <taxon>Actinomycetota</taxon>
        <taxon>Actinomycetes</taxon>
        <taxon>Kitasatosporales</taxon>
        <taxon>Streptomycetaceae</taxon>
        <taxon>Actinacidiphila</taxon>
    </lineage>
</organism>
<dbReference type="AlphaFoldDB" id="A0A1H6B2E4"/>
<gene>
    <name evidence="5" type="ORF">SAMN05216223_106162</name>
</gene>
<dbReference type="InterPro" id="IPR050204">
    <property type="entry name" value="AraC_XylS_family_regulators"/>
</dbReference>
<dbReference type="EMBL" id="FNVU01000006">
    <property type="protein sequence ID" value="SEG54989.1"/>
    <property type="molecule type" value="Genomic_DNA"/>
</dbReference>
<evidence type="ECO:0000313" key="5">
    <source>
        <dbReference type="EMBL" id="SEG54989.1"/>
    </source>
</evidence>